<feature type="binding site" evidence="4">
    <location>
        <begin position="184"/>
        <end position="187"/>
    </location>
    <ligand>
        <name>NAD(+)</name>
        <dbReference type="ChEBI" id="CHEBI:57540"/>
    </ligand>
</feature>
<evidence type="ECO:0000256" key="6">
    <source>
        <dbReference type="RuleBase" id="RU003345"/>
    </source>
</evidence>
<protein>
    <submittedName>
        <fullName evidence="8">Putative phosphonoacetaldehyde dehydrogenase</fullName>
    </submittedName>
</protein>
<dbReference type="PROSITE" id="PS00687">
    <property type="entry name" value="ALDEHYDE_DEHYDR_GLU"/>
    <property type="match status" value="1"/>
</dbReference>
<proteinExistence type="inferred from homology"/>
<dbReference type="InterPro" id="IPR016161">
    <property type="entry name" value="Ald_DH/histidinol_DH"/>
</dbReference>
<dbReference type="InterPro" id="IPR051020">
    <property type="entry name" value="ALDH-related_metabolic_enz"/>
</dbReference>
<evidence type="ECO:0000256" key="5">
    <source>
        <dbReference type="PROSITE-ProRule" id="PRU10007"/>
    </source>
</evidence>
<keyword evidence="9" id="KW-1185">Reference proteome</keyword>
<feature type="binding site" evidence="4">
    <location>
        <position position="238"/>
    </location>
    <ligand>
        <name>NAD(+)</name>
        <dbReference type="ChEBI" id="CHEBI:57540"/>
    </ligand>
</feature>
<organism evidence="8 9">
    <name type="scientific">Stella humosa</name>
    <dbReference type="NCBI Taxonomy" id="94"/>
    <lineage>
        <taxon>Bacteria</taxon>
        <taxon>Pseudomonadati</taxon>
        <taxon>Pseudomonadota</taxon>
        <taxon>Alphaproteobacteria</taxon>
        <taxon>Rhodospirillales</taxon>
        <taxon>Stellaceae</taxon>
        <taxon>Stella</taxon>
    </lineage>
</organism>
<feature type="binding site" evidence="4">
    <location>
        <begin position="158"/>
        <end position="160"/>
    </location>
    <ligand>
        <name>NAD(+)</name>
        <dbReference type="ChEBI" id="CHEBI:57540"/>
    </ligand>
</feature>
<evidence type="ECO:0000259" key="7">
    <source>
        <dbReference type="Pfam" id="PF00171"/>
    </source>
</evidence>
<comment type="caution">
    <text evidence="8">The sequence shown here is derived from an EMBL/GenBank/DDBJ whole genome shotgun (WGS) entry which is preliminary data.</text>
</comment>
<dbReference type="OrthoDB" id="9772584at2"/>
<dbReference type="Gene3D" id="3.40.605.10">
    <property type="entry name" value="Aldehyde Dehydrogenase, Chain A, domain 1"/>
    <property type="match status" value="1"/>
</dbReference>
<dbReference type="InterPro" id="IPR015590">
    <property type="entry name" value="Aldehyde_DH_dom"/>
</dbReference>
<comment type="similarity">
    <text evidence="1 6">Belongs to the aldehyde dehydrogenase family.</text>
</comment>
<dbReference type="Gene3D" id="3.40.309.10">
    <property type="entry name" value="Aldehyde Dehydrogenase, Chain A, domain 2"/>
    <property type="match status" value="1"/>
</dbReference>
<reference evidence="8 9" key="1">
    <citation type="submission" date="2018-11" db="EMBL/GenBank/DDBJ databases">
        <title>Genomic Encyclopedia of Type Strains, Phase IV (KMG-IV): sequencing the most valuable type-strain genomes for metagenomic binning, comparative biology and taxonomic classification.</title>
        <authorList>
            <person name="Goeker M."/>
        </authorList>
    </citation>
    <scope>NUCLEOTIDE SEQUENCE [LARGE SCALE GENOMIC DNA]</scope>
    <source>
        <strain evidence="8 9">DSM 5900</strain>
    </source>
</reference>
<dbReference type="InterPro" id="IPR017656">
    <property type="entry name" value="Put_phosphonoacetaldehyde_DH"/>
</dbReference>
<gene>
    <name evidence="8" type="ORF">EDC65_1951</name>
</gene>
<evidence type="ECO:0000256" key="4">
    <source>
        <dbReference type="PIRSR" id="PIRSR617656-3"/>
    </source>
</evidence>
<dbReference type="NCBIfam" id="TIGR03250">
    <property type="entry name" value="PhnAcAld_DH"/>
    <property type="match status" value="1"/>
</dbReference>
<evidence type="ECO:0000256" key="3">
    <source>
        <dbReference type="PIRSR" id="PIRSR617656-1"/>
    </source>
</evidence>
<dbReference type="InterPro" id="IPR016163">
    <property type="entry name" value="Ald_DH_C"/>
</dbReference>
<keyword evidence="2 6" id="KW-0560">Oxidoreductase</keyword>
<name>A0A3N1MAR9_9PROT</name>
<dbReference type="PANTHER" id="PTHR42991:SF1">
    <property type="entry name" value="ALDEHYDE DEHYDROGENASE"/>
    <property type="match status" value="1"/>
</dbReference>
<feature type="active site" description="Nucleophile" evidence="3">
    <location>
        <position position="291"/>
    </location>
</feature>
<evidence type="ECO:0000256" key="2">
    <source>
        <dbReference type="ARBA" id="ARBA00023002"/>
    </source>
</evidence>
<dbReference type="PROSITE" id="PS00070">
    <property type="entry name" value="ALDEHYDE_DEHYDR_CYS"/>
    <property type="match status" value="1"/>
</dbReference>
<accession>A0A3N1MAR9</accession>
<dbReference type="InterPro" id="IPR029510">
    <property type="entry name" value="Ald_DH_CS_GLU"/>
</dbReference>
<feature type="domain" description="Aldehyde dehydrogenase" evidence="7">
    <location>
        <begin position="29"/>
        <end position="478"/>
    </location>
</feature>
<dbReference type="CDD" id="cd07146">
    <property type="entry name" value="ALDH_PhpJ"/>
    <property type="match status" value="1"/>
</dbReference>
<dbReference type="InterPro" id="IPR016162">
    <property type="entry name" value="Ald_DH_N"/>
</dbReference>
<dbReference type="InterPro" id="IPR016160">
    <property type="entry name" value="Ald_DH_CS_CYS"/>
</dbReference>
<dbReference type="PANTHER" id="PTHR42991">
    <property type="entry name" value="ALDEHYDE DEHYDROGENASE"/>
    <property type="match status" value="1"/>
</dbReference>
<dbReference type="SUPFAM" id="SSF53720">
    <property type="entry name" value="ALDH-like"/>
    <property type="match status" value="1"/>
</dbReference>
<feature type="active site" evidence="5">
    <location>
        <position position="257"/>
    </location>
</feature>
<evidence type="ECO:0000256" key="1">
    <source>
        <dbReference type="ARBA" id="ARBA00009986"/>
    </source>
</evidence>
<dbReference type="GO" id="GO:0008911">
    <property type="term" value="F:lactaldehyde dehydrogenase (NAD+) activity"/>
    <property type="evidence" value="ECO:0007669"/>
    <property type="project" value="TreeGrafter"/>
</dbReference>
<keyword evidence="4" id="KW-0520">NAD</keyword>
<dbReference type="RefSeq" id="WP_123689463.1">
    <property type="nucleotide sequence ID" value="NZ_AP019700.1"/>
</dbReference>
<sequence>MTALPKNFEADGLRHETLRIAGERVDNPRRIDVHYPWDNRVIGSVPKATEADVARAFEVAAAFRSPLSRHERGAILQRTARILVERTAEVSDLITLESGLSKKDSVYEVGRAHDVFMLAGQAALNDDGQIFSCDISPHGKKRRIYTQRDPLRAISAITPFNHPLNQVAHKIAPSIATNNKMVLKPSEKTPLTAFLLADILYEAGLPPAMFQVVTGDPREIGLALIKCPEIDLVTFTGGVGVGKWIADNLGYRRCVLELGGNDPLIVMEDADLEEATTLAAAGSYKNSGQRCTAVKRMLVHESLADAFAARLVEKTKALKYGDPMDPATDMGTVIDEESATRIEGRVTDAIARGARLLHGHERRGALYAPTVVDHVPVDAPLVMEETFGPVSPILRFRDIDEAIRISNGTAYGLSSGIVTNRLDYITRFVQELNVGTVNVREVPGYRIESSPFGGIKDSGLGYKEGVLEAMKAFTNVKTYSLPWG</sequence>
<dbReference type="Pfam" id="PF00171">
    <property type="entry name" value="Aldedh"/>
    <property type="match status" value="1"/>
</dbReference>
<feature type="active site" description="Proton donor/acceptor" evidence="3">
    <location>
        <position position="257"/>
    </location>
</feature>
<evidence type="ECO:0000313" key="8">
    <source>
        <dbReference type="EMBL" id="ROQ00155.1"/>
    </source>
</evidence>
<evidence type="ECO:0000313" key="9">
    <source>
        <dbReference type="Proteomes" id="UP000278222"/>
    </source>
</evidence>
<feature type="binding site" evidence="4">
    <location>
        <position position="385"/>
    </location>
    <ligand>
        <name>NAD(+)</name>
        <dbReference type="ChEBI" id="CHEBI:57540"/>
    </ligand>
</feature>
<dbReference type="AlphaFoldDB" id="A0A3N1MAR9"/>
<dbReference type="Proteomes" id="UP000278222">
    <property type="component" value="Unassembled WGS sequence"/>
</dbReference>
<dbReference type="EMBL" id="RJKX01000013">
    <property type="protein sequence ID" value="ROQ00155.1"/>
    <property type="molecule type" value="Genomic_DNA"/>
</dbReference>